<evidence type="ECO:0000256" key="2">
    <source>
        <dbReference type="SAM" id="Phobius"/>
    </source>
</evidence>
<organism evidence="3 4">
    <name type="scientific">Ceratopteris richardii</name>
    <name type="common">Triangle waterfern</name>
    <dbReference type="NCBI Taxonomy" id="49495"/>
    <lineage>
        <taxon>Eukaryota</taxon>
        <taxon>Viridiplantae</taxon>
        <taxon>Streptophyta</taxon>
        <taxon>Embryophyta</taxon>
        <taxon>Tracheophyta</taxon>
        <taxon>Polypodiopsida</taxon>
        <taxon>Polypodiidae</taxon>
        <taxon>Polypodiales</taxon>
        <taxon>Pteridineae</taxon>
        <taxon>Pteridaceae</taxon>
        <taxon>Parkerioideae</taxon>
        <taxon>Ceratopteris</taxon>
    </lineage>
</organism>
<feature type="compositionally biased region" description="Pro residues" evidence="1">
    <location>
        <begin position="130"/>
        <end position="143"/>
    </location>
</feature>
<keyword evidence="2" id="KW-1133">Transmembrane helix</keyword>
<accession>A0A8T2S9D8</accession>
<proteinExistence type="predicted"/>
<keyword evidence="4" id="KW-1185">Reference proteome</keyword>
<feature type="transmembrane region" description="Helical" evidence="2">
    <location>
        <begin position="58"/>
        <end position="79"/>
    </location>
</feature>
<reference evidence="3" key="1">
    <citation type="submission" date="2021-08" db="EMBL/GenBank/DDBJ databases">
        <title>WGS assembly of Ceratopteris richardii.</title>
        <authorList>
            <person name="Marchant D.B."/>
            <person name="Chen G."/>
            <person name="Jenkins J."/>
            <person name="Shu S."/>
            <person name="Leebens-Mack J."/>
            <person name="Grimwood J."/>
            <person name="Schmutz J."/>
            <person name="Soltis P."/>
            <person name="Soltis D."/>
            <person name="Chen Z.-H."/>
        </authorList>
    </citation>
    <scope>NUCLEOTIDE SEQUENCE</scope>
    <source>
        <strain evidence="3">Whitten #5841</strain>
        <tissue evidence="3">Leaf</tissue>
    </source>
</reference>
<gene>
    <name evidence="3" type="ORF">KP509_21G043200</name>
</gene>
<dbReference type="Proteomes" id="UP000825935">
    <property type="component" value="Chromosome 21"/>
</dbReference>
<name>A0A8T2S9D8_CERRI</name>
<keyword evidence="2" id="KW-0812">Transmembrane</keyword>
<keyword evidence="2" id="KW-0472">Membrane</keyword>
<feature type="compositionally biased region" description="Pro residues" evidence="1">
    <location>
        <begin position="104"/>
        <end position="123"/>
    </location>
</feature>
<dbReference type="AlphaFoldDB" id="A0A8T2S9D8"/>
<evidence type="ECO:0000313" key="4">
    <source>
        <dbReference type="Proteomes" id="UP000825935"/>
    </source>
</evidence>
<comment type="caution">
    <text evidence="3">The sequence shown here is derived from an EMBL/GenBank/DDBJ whole genome shotgun (WGS) entry which is preliminary data.</text>
</comment>
<feature type="region of interest" description="Disordered" evidence="1">
    <location>
        <begin position="104"/>
        <end position="143"/>
    </location>
</feature>
<dbReference type="EMBL" id="CM035426">
    <property type="protein sequence ID" value="KAH7315289.1"/>
    <property type="molecule type" value="Genomic_DNA"/>
</dbReference>
<evidence type="ECO:0000313" key="3">
    <source>
        <dbReference type="EMBL" id="KAH7315289.1"/>
    </source>
</evidence>
<evidence type="ECO:0000256" key="1">
    <source>
        <dbReference type="SAM" id="MobiDB-lite"/>
    </source>
</evidence>
<sequence>KLRLPSHAALLHSASREILVQRETINTQESSLQTCCSSCFCVCYGNKGRANMMYYHGVWISFIFLVFAIGALLLLYLLFRRRRCTTPASQVPYYYPHPNPAGPSPYPFQYPQAEPPPGYPSQPPAQGVPYPVPPFTSYPPSKV</sequence>
<protein>
    <submittedName>
        <fullName evidence="3">Uncharacterized protein</fullName>
    </submittedName>
</protein>
<feature type="non-terminal residue" evidence="3">
    <location>
        <position position="1"/>
    </location>
</feature>